<dbReference type="AlphaFoldDB" id="A0AAE4TWP1"/>
<comment type="caution">
    <text evidence="2">The sequence shown here is derived from an EMBL/GenBank/DDBJ whole genome shotgun (WGS) entry which is preliminary data.</text>
</comment>
<proteinExistence type="predicted"/>
<gene>
    <name evidence="2" type="ORF">CH379_003955</name>
</gene>
<evidence type="ECO:0000259" key="1">
    <source>
        <dbReference type="Pfam" id="PF14771"/>
    </source>
</evidence>
<evidence type="ECO:0000313" key="2">
    <source>
        <dbReference type="EMBL" id="MDV6234784.1"/>
    </source>
</evidence>
<evidence type="ECO:0000313" key="3">
    <source>
        <dbReference type="Proteomes" id="UP000232122"/>
    </source>
</evidence>
<dbReference type="Proteomes" id="UP000232122">
    <property type="component" value="Unassembled WGS sequence"/>
</dbReference>
<dbReference type="Pfam" id="PF14771">
    <property type="entry name" value="DUF4476"/>
    <property type="match status" value="1"/>
</dbReference>
<reference evidence="2 3" key="1">
    <citation type="journal article" date="2018" name="Microb. Genom.">
        <title>Deciphering the unexplored Leptospira diversity from soils uncovers genomic evolution to virulence.</title>
        <authorList>
            <person name="Thibeaux R."/>
            <person name="Iraola G."/>
            <person name="Ferres I."/>
            <person name="Bierque E."/>
            <person name="Girault D."/>
            <person name="Soupe-Gilbert M.E."/>
            <person name="Picardeau M."/>
            <person name="Goarant C."/>
        </authorList>
    </citation>
    <scope>NUCLEOTIDE SEQUENCE [LARGE SCALE GENOMIC DNA]</scope>
    <source>
        <strain evidence="2 3">ATI7-C-A5</strain>
    </source>
</reference>
<sequence>MIAKKYNSTQLVKILRTAMKTFLFSVAATFSVYGMDSGSFNQLKDRIEREGFSDSKFSVIRSAAPRNTFTSDQVAEVMDLFSFSADKIKALSALRTRIEDPQNSYVIVERFNYDKDKKDAAGLLEGIESALPKPPRTRKRTVCWGSGAGKYCYTEYFSEE</sequence>
<dbReference type="RefSeq" id="WP_243399497.1">
    <property type="nucleotide sequence ID" value="NZ_NPEF02000002.1"/>
</dbReference>
<keyword evidence="3" id="KW-1185">Reference proteome</keyword>
<name>A0AAE4TWP1_9LEPT</name>
<dbReference type="InterPro" id="IPR028011">
    <property type="entry name" value="DUF4476"/>
</dbReference>
<protein>
    <submittedName>
        <fullName evidence="2">DUF4476 domain-containing protein</fullName>
    </submittedName>
</protein>
<feature type="domain" description="DUF4476" evidence="1">
    <location>
        <begin position="35"/>
        <end position="120"/>
    </location>
</feature>
<accession>A0AAE4TWP1</accession>
<organism evidence="2 3">
    <name type="scientific">Leptospira ellisii</name>
    <dbReference type="NCBI Taxonomy" id="2023197"/>
    <lineage>
        <taxon>Bacteria</taxon>
        <taxon>Pseudomonadati</taxon>
        <taxon>Spirochaetota</taxon>
        <taxon>Spirochaetia</taxon>
        <taxon>Leptospirales</taxon>
        <taxon>Leptospiraceae</taxon>
        <taxon>Leptospira</taxon>
    </lineage>
</organism>
<dbReference type="EMBL" id="NPEF02000002">
    <property type="protein sequence ID" value="MDV6234784.1"/>
    <property type="molecule type" value="Genomic_DNA"/>
</dbReference>